<dbReference type="InterPro" id="IPR001579">
    <property type="entry name" value="Glyco_hydro_18_chit_AS"/>
</dbReference>
<dbReference type="SMART" id="SM00636">
    <property type="entry name" value="Glyco_18"/>
    <property type="match status" value="1"/>
</dbReference>
<comment type="subcellular location">
    <subcellularLocation>
        <location evidence="2">Secreted</location>
    </subcellularLocation>
</comment>
<gene>
    <name evidence="16" type="ORF">B0T15DRAFT_570628</name>
</gene>
<feature type="region of interest" description="Disordered" evidence="13">
    <location>
        <begin position="63"/>
        <end position="119"/>
    </location>
</feature>
<evidence type="ECO:0000256" key="8">
    <source>
        <dbReference type="ARBA" id="ARBA00023180"/>
    </source>
</evidence>
<dbReference type="FunFam" id="3.20.20.80:FF:000095">
    <property type="entry name" value="Endochitinase B1"/>
    <property type="match status" value="1"/>
</dbReference>
<comment type="catalytic activity">
    <reaction evidence="1">
        <text>Random endo-hydrolysis of N-acetyl-beta-D-glucosaminide (1-&gt;4)-beta-linkages in chitin and chitodextrins.</text>
        <dbReference type="EC" id="3.2.1.14"/>
    </reaction>
</comment>
<evidence type="ECO:0000256" key="9">
    <source>
        <dbReference type="ARBA" id="ARBA00023277"/>
    </source>
</evidence>
<dbReference type="Gene3D" id="3.20.20.80">
    <property type="entry name" value="Glycosidases"/>
    <property type="match status" value="1"/>
</dbReference>
<dbReference type="PANTHER" id="PTHR11177:SF384">
    <property type="entry name" value="CHITINASE"/>
    <property type="match status" value="1"/>
</dbReference>
<evidence type="ECO:0000259" key="15">
    <source>
        <dbReference type="PROSITE" id="PS51910"/>
    </source>
</evidence>
<dbReference type="CDD" id="cd06548">
    <property type="entry name" value="GH18_chitinase"/>
    <property type="match status" value="1"/>
</dbReference>
<dbReference type="EMBL" id="JAUDZG010000001">
    <property type="protein sequence ID" value="KAK3309973.1"/>
    <property type="molecule type" value="Genomic_DNA"/>
</dbReference>
<evidence type="ECO:0000313" key="16">
    <source>
        <dbReference type="EMBL" id="KAK3309973.1"/>
    </source>
</evidence>
<keyword evidence="11" id="KW-0624">Polysaccharide degradation</keyword>
<sequence length="509" mass="54161">MPSSLSLLVAPLLLLSTASGLPQVQDIELGPGEDVAVACECPEVTVVTVVTVVTTTVWMTEPTSILSPTSSSGSTTLTSTPLPSTTPCSSSITETSSVPIDPTPSSPPGNGNGTGSPPPSGYRNALYFTNWGIYGANFQPQQLPADKITHVLYAFADIASDGEVKSSDSYADLEKHYPGDSWNDVGLNAYGCVKQLYKLKKQHRQMKTLLSIGGWTYSPKFAPVAATEAGRQRFCNSSVTLLKDWGFDGLDIDWEYPSDAQQAQDFVALLRTCRDALDAYAAQHAPGYHFILTIAAPAGPQNYNTLAMEAMDPLLDAWHVMAYDYAGSWDTTSGHQANLYPDPTNPQATKFSTDRAVRDYLARGTPPHKILLGLPLYGRAFEGTKGLGQPYTGVGQGSIQNGIWLYKDLPRPGATELYDDVAKASYSFNAAAGQLVSYDTVGSAAVKAGYLVEHGLGGAVFWEAAGDKNGSESLVGTLAAGMGQLEAAANLLSYPASRYENIRKGVPGE</sequence>
<feature type="chain" id="PRO_5042475954" description="chitinase" evidence="14">
    <location>
        <begin position="21"/>
        <end position="509"/>
    </location>
</feature>
<feature type="domain" description="GH18" evidence="15">
    <location>
        <begin position="122"/>
        <end position="485"/>
    </location>
</feature>
<keyword evidence="7" id="KW-0146">Chitin degradation</keyword>
<dbReference type="PROSITE" id="PS01095">
    <property type="entry name" value="GH18_1"/>
    <property type="match status" value="1"/>
</dbReference>
<organism evidence="16 17">
    <name type="scientific">Chaetomium strumarium</name>
    <dbReference type="NCBI Taxonomy" id="1170767"/>
    <lineage>
        <taxon>Eukaryota</taxon>
        <taxon>Fungi</taxon>
        <taxon>Dikarya</taxon>
        <taxon>Ascomycota</taxon>
        <taxon>Pezizomycotina</taxon>
        <taxon>Sordariomycetes</taxon>
        <taxon>Sordariomycetidae</taxon>
        <taxon>Sordariales</taxon>
        <taxon>Chaetomiaceae</taxon>
        <taxon>Chaetomium</taxon>
    </lineage>
</organism>
<protein>
    <recommendedName>
        <fullName evidence="4">chitinase</fullName>
        <ecNumber evidence="4">3.2.1.14</ecNumber>
    </recommendedName>
</protein>
<evidence type="ECO:0000256" key="1">
    <source>
        <dbReference type="ARBA" id="ARBA00000822"/>
    </source>
</evidence>
<dbReference type="InterPro" id="IPR050314">
    <property type="entry name" value="Glycosyl_Hydrlase_18"/>
</dbReference>
<dbReference type="PROSITE" id="PS51910">
    <property type="entry name" value="GH18_2"/>
    <property type="match status" value="1"/>
</dbReference>
<evidence type="ECO:0000256" key="10">
    <source>
        <dbReference type="ARBA" id="ARBA00023295"/>
    </source>
</evidence>
<dbReference type="SUPFAM" id="SSF54556">
    <property type="entry name" value="Chitinase insertion domain"/>
    <property type="match status" value="1"/>
</dbReference>
<dbReference type="GO" id="GO:0000272">
    <property type="term" value="P:polysaccharide catabolic process"/>
    <property type="evidence" value="ECO:0007669"/>
    <property type="project" value="UniProtKB-KW"/>
</dbReference>
<evidence type="ECO:0000256" key="7">
    <source>
        <dbReference type="ARBA" id="ARBA00023024"/>
    </source>
</evidence>
<dbReference type="GeneID" id="87889670"/>
<evidence type="ECO:0000256" key="13">
    <source>
        <dbReference type="SAM" id="MobiDB-lite"/>
    </source>
</evidence>
<keyword evidence="14" id="KW-0732">Signal</keyword>
<dbReference type="SUPFAM" id="SSF51445">
    <property type="entry name" value="(Trans)glycosidases"/>
    <property type="match status" value="1"/>
</dbReference>
<dbReference type="AlphaFoldDB" id="A0AAJ0H187"/>
<dbReference type="InterPro" id="IPR029070">
    <property type="entry name" value="Chitinase_insertion_sf"/>
</dbReference>
<name>A0AAJ0H187_9PEZI</name>
<evidence type="ECO:0000256" key="5">
    <source>
        <dbReference type="ARBA" id="ARBA00022525"/>
    </source>
</evidence>
<comment type="similarity">
    <text evidence="3">Belongs to the glycosyl hydrolase 18 family. Chitinase class V subfamily.</text>
</comment>
<evidence type="ECO:0000313" key="17">
    <source>
        <dbReference type="Proteomes" id="UP001273166"/>
    </source>
</evidence>
<dbReference type="InterPro" id="IPR001223">
    <property type="entry name" value="Glyco_hydro18_cat"/>
</dbReference>
<reference evidence="16" key="2">
    <citation type="submission" date="2023-06" db="EMBL/GenBank/DDBJ databases">
        <authorList>
            <consortium name="Lawrence Berkeley National Laboratory"/>
            <person name="Mondo S.J."/>
            <person name="Hensen N."/>
            <person name="Bonometti L."/>
            <person name="Westerberg I."/>
            <person name="Brannstrom I.O."/>
            <person name="Guillou S."/>
            <person name="Cros-Aarteil S."/>
            <person name="Calhoun S."/>
            <person name="Haridas S."/>
            <person name="Kuo A."/>
            <person name="Pangilinan J."/>
            <person name="Riley R."/>
            <person name="Labutti K."/>
            <person name="Andreopoulos B."/>
            <person name="Lipzen A."/>
            <person name="Chen C."/>
            <person name="Yanf M."/>
            <person name="Daum C."/>
            <person name="Ng V."/>
            <person name="Clum A."/>
            <person name="Steindorff A."/>
            <person name="Ohm R."/>
            <person name="Martin F."/>
            <person name="Silar P."/>
            <person name="Natvig D."/>
            <person name="Lalanne C."/>
            <person name="Gautier V."/>
            <person name="Ament-Velasquez S.L."/>
            <person name="Kruys A."/>
            <person name="Hutchinson M.I."/>
            <person name="Powell A.J."/>
            <person name="Barry K."/>
            <person name="Miller A.N."/>
            <person name="Grigoriev I.V."/>
            <person name="Debuchy R."/>
            <person name="Gladieux P."/>
            <person name="Thoren M.H."/>
            <person name="Johannesson H."/>
        </authorList>
    </citation>
    <scope>NUCLEOTIDE SEQUENCE</scope>
    <source>
        <strain evidence="16">CBS 333.67</strain>
    </source>
</reference>
<dbReference type="GO" id="GO:0008061">
    <property type="term" value="F:chitin binding"/>
    <property type="evidence" value="ECO:0007669"/>
    <property type="project" value="InterPro"/>
</dbReference>
<dbReference type="RefSeq" id="XP_062725753.1">
    <property type="nucleotide sequence ID" value="XM_062870841.1"/>
</dbReference>
<dbReference type="GO" id="GO:0005576">
    <property type="term" value="C:extracellular region"/>
    <property type="evidence" value="ECO:0007669"/>
    <property type="project" value="UniProtKB-SubCell"/>
</dbReference>
<keyword evidence="5" id="KW-0964">Secreted</keyword>
<dbReference type="PANTHER" id="PTHR11177">
    <property type="entry name" value="CHITINASE"/>
    <property type="match status" value="1"/>
</dbReference>
<dbReference type="EC" id="3.2.1.14" evidence="4"/>
<evidence type="ECO:0000256" key="6">
    <source>
        <dbReference type="ARBA" id="ARBA00022801"/>
    </source>
</evidence>
<keyword evidence="8" id="KW-0325">Glycoprotein</keyword>
<reference evidence="16" key="1">
    <citation type="journal article" date="2023" name="Mol. Phylogenet. Evol.">
        <title>Genome-scale phylogeny and comparative genomics of the fungal order Sordariales.</title>
        <authorList>
            <person name="Hensen N."/>
            <person name="Bonometti L."/>
            <person name="Westerberg I."/>
            <person name="Brannstrom I.O."/>
            <person name="Guillou S."/>
            <person name="Cros-Aarteil S."/>
            <person name="Calhoun S."/>
            <person name="Haridas S."/>
            <person name="Kuo A."/>
            <person name="Mondo S."/>
            <person name="Pangilinan J."/>
            <person name="Riley R."/>
            <person name="LaButti K."/>
            <person name="Andreopoulos B."/>
            <person name="Lipzen A."/>
            <person name="Chen C."/>
            <person name="Yan M."/>
            <person name="Daum C."/>
            <person name="Ng V."/>
            <person name="Clum A."/>
            <person name="Steindorff A."/>
            <person name="Ohm R.A."/>
            <person name="Martin F."/>
            <person name="Silar P."/>
            <person name="Natvig D.O."/>
            <person name="Lalanne C."/>
            <person name="Gautier V."/>
            <person name="Ament-Velasquez S.L."/>
            <person name="Kruys A."/>
            <person name="Hutchinson M.I."/>
            <person name="Powell A.J."/>
            <person name="Barry K."/>
            <person name="Miller A.N."/>
            <person name="Grigoriev I.V."/>
            <person name="Debuchy R."/>
            <person name="Gladieux P."/>
            <person name="Hiltunen Thoren M."/>
            <person name="Johannesson H."/>
        </authorList>
    </citation>
    <scope>NUCLEOTIDE SEQUENCE</scope>
    <source>
        <strain evidence="16">CBS 333.67</strain>
    </source>
</reference>
<proteinExistence type="inferred from homology"/>
<evidence type="ECO:0000256" key="4">
    <source>
        <dbReference type="ARBA" id="ARBA00012729"/>
    </source>
</evidence>
<keyword evidence="9" id="KW-0119">Carbohydrate metabolism</keyword>
<keyword evidence="10 12" id="KW-0326">Glycosidase</keyword>
<dbReference type="Gene3D" id="3.10.50.10">
    <property type="match status" value="1"/>
</dbReference>
<evidence type="ECO:0000256" key="14">
    <source>
        <dbReference type="SAM" id="SignalP"/>
    </source>
</evidence>
<dbReference type="Pfam" id="PF00704">
    <property type="entry name" value="Glyco_hydro_18"/>
    <property type="match status" value="1"/>
</dbReference>
<dbReference type="InterPro" id="IPR017853">
    <property type="entry name" value="GH"/>
</dbReference>
<evidence type="ECO:0000256" key="2">
    <source>
        <dbReference type="ARBA" id="ARBA00004613"/>
    </source>
</evidence>
<comment type="caution">
    <text evidence="16">The sequence shown here is derived from an EMBL/GenBank/DDBJ whole genome shotgun (WGS) entry which is preliminary data.</text>
</comment>
<evidence type="ECO:0000256" key="3">
    <source>
        <dbReference type="ARBA" id="ARBA00008682"/>
    </source>
</evidence>
<dbReference type="GO" id="GO:0008843">
    <property type="term" value="F:endochitinase activity"/>
    <property type="evidence" value="ECO:0007669"/>
    <property type="project" value="UniProtKB-EC"/>
</dbReference>
<feature type="compositionally biased region" description="Low complexity" evidence="13">
    <location>
        <begin position="63"/>
        <end position="97"/>
    </location>
</feature>
<keyword evidence="6 12" id="KW-0378">Hydrolase</keyword>
<accession>A0AAJ0H187</accession>
<evidence type="ECO:0000256" key="11">
    <source>
        <dbReference type="ARBA" id="ARBA00023326"/>
    </source>
</evidence>
<dbReference type="InterPro" id="IPR011583">
    <property type="entry name" value="Chitinase_II/V-like_cat"/>
</dbReference>
<evidence type="ECO:0000256" key="12">
    <source>
        <dbReference type="RuleBase" id="RU000489"/>
    </source>
</evidence>
<dbReference type="FunFam" id="3.10.50.10:FF:000005">
    <property type="entry name" value="Endochitinase B1"/>
    <property type="match status" value="1"/>
</dbReference>
<feature type="signal peptide" evidence="14">
    <location>
        <begin position="1"/>
        <end position="20"/>
    </location>
</feature>
<dbReference type="Proteomes" id="UP001273166">
    <property type="component" value="Unassembled WGS sequence"/>
</dbReference>
<keyword evidence="17" id="KW-1185">Reference proteome</keyword>
<dbReference type="GO" id="GO:0006032">
    <property type="term" value="P:chitin catabolic process"/>
    <property type="evidence" value="ECO:0007669"/>
    <property type="project" value="UniProtKB-KW"/>
</dbReference>